<dbReference type="Proteomes" id="UP000240009">
    <property type="component" value="Unassembled WGS sequence"/>
</dbReference>
<dbReference type="EMBL" id="PUIA01000037">
    <property type="protein sequence ID" value="PQO31260.1"/>
    <property type="molecule type" value="Genomic_DNA"/>
</dbReference>
<dbReference type="OrthoDB" id="280448at2"/>
<proteinExistence type="predicted"/>
<comment type="caution">
    <text evidence="1">The sequence shown here is derived from an EMBL/GenBank/DDBJ whole genome shotgun (WGS) entry which is preliminary data.</text>
</comment>
<organism evidence="1 2">
    <name type="scientific">Blastopirellula marina</name>
    <dbReference type="NCBI Taxonomy" id="124"/>
    <lineage>
        <taxon>Bacteria</taxon>
        <taxon>Pseudomonadati</taxon>
        <taxon>Planctomycetota</taxon>
        <taxon>Planctomycetia</taxon>
        <taxon>Pirellulales</taxon>
        <taxon>Pirellulaceae</taxon>
        <taxon>Blastopirellula</taxon>
    </lineage>
</organism>
<dbReference type="RefSeq" id="WP_105353922.1">
    <property type="nucleotide sequence ID" value="NZ_PUIA01000037.1"/>
</dbReference>
<gene>
    <name evidence="1" type="ORF">C5Y96_13020</name>
</gene>
<sequence>MEPVDVRRDTETYCNLMNAYLLAQVAELDATLQQNGIEDQGIRKSICAQFGMSMGQVFDLGWIGADGQRFHPLLMFSEKYLDDAATPIGEVGPLEGPTREDDFHAMAVEAVATFYDDLQGDLSRVPYGTVDEELLS</sequence>
<evidence type="ECO:0008006" key="3">
    <source>
        <dbReference type="Google" id="ProtNLM"/>
    </source>
</evidence>
<accession>A0A2S8FGP0</accession>
<evidence type="ECO:0000313" key="1">
    <source>
        <dbReference type="EMBL" id="PQO31260.1"/>
    </source>
</evidence>
<protein>
    <recommendedName>
        <fullName evidence="3">DUF3806 domain-containing protein</fullName>
    </recommendedName>
</protein>
<dbReference type="AlphaFoldDB" id="A0A2S8FGP0"/>
<reference evidence="1 2" key="1">
    <citation type="submission" date="2018-02" db="EMBL/GenBank/DDBJ databases">
        <title>Comparative genomes isolates from brazilian mangrove.</title>
        <authorList>
            <person name="Araujo J.E."/>
            <person name="Taketani R.G."/>
            <person name="Silva M.C.P."/>
            <person name="Loureco M.V."/>
            <person name="Andreote F.D."/>
        </authorList>
    </citation>
    <scope>NUCLEOTIDE SEQUENCE [LARGE SCALE GENOMIC DNA]</scope>
    <source>
        <strain evidence="1 2">HEX-2 MGV</strain>
    </source>
</reference>
<evidence type="ECO:0000313" key="2">
    <source>
        <dbReference type="Proteomes" id="UP000240009"/>
    </source>
</evidence>
<name>A0A2S8FGP0_9BACT</name>